<dbReference type="InterPro" id="IPR004843">
    <property type="entry name" value="Calcineurin-like_PHP"/>
</dbReference>
<keyword evidence="1" id="KW-0378">Hydrolase</keyword>
<dbReference type="RefSeq" id="WP_093048173.1">
    <property type="nucleotide sequence ID" value="NZ_FOGT01000003.1"/>
</dbReference>
<dbReference type="STRING" id="1601833.SAMN05518684_103245"/>
<dbReference type="Pfam" id="PF00149">
    <property type="entry name" value="Metallophos"/>
    <property type="match status" value="1"/>
</dbReference>
<dbReference type="PIRSF" id="PIRSF033091">
    <property type="entry name" value="Pesterase_YhaO"/>
    <property type="match status" value="1"/>
</dbReference>
<name>A0A1H9RQE4_9BACI</name>
<dbReference type="InterPro" id="IPR050535">
    <property type="entry name" value="DNA_Repair-Maintenance_Comp"/>
</dbReference>
<dbReference type="GO" id="GO:0004527">
    <property type="term" value="F:exonuclease activity"/>
    <property type="evidence" value="ECO:0007669"/>
    <property type="project" value="UniProtKB-KW"/>
</dbReference>
<proteinExistence type="predicted"/>
<evidence type="ECO:0000259" key="2">
    <source>
        <dbReference type="Pfam" id="PF00149"/>
    </source>
</evidence>
<protein>
    <submittedName>
        <fullName evidence="3">DNA repair exonuclease SbcCD nuclease subunit</fullName>
    </submittedName>
</protein>
<keyword evidence="3" id="KW-0540">Nuclease</keyword>
<dbReference type="PANTHER" id="PTHR30337:SF7">
    <property type="entry name" value="PHOSPHOESTERASE"/>
    <property type="match status" value="1"/>
</dbReference>
<dbReference type="OrthoDB" id="9773856at2"/>
<dbReference type="InterPro" id="IPR014576">
    <property type="entry name" value="Pesterase_YhaO"/>
</dbReference>
<dbReference type="InterPro" id="IPR029052">
    <property type="entry name" value="Metallo-depent_PP-like"/>
</dbReference>
<organism evidence="3 4">
    <name type="scientific">Salipaludibacillus aurantiacus</name>
    <dbReference type="NCBI Taxonomy" id="1601833"/>
    <lineage>
        <taxon>Bacteria</taxon>
        <taxon>Bacillati</taxon>
        <taxon>Bacillota</taxon>
        <taxon>Bacilli</taxon>
        <taxon>Bacillales</taxon>
        <taxon>Bacillaceae</taxon>
    </lineage>
</organism>
<dbReference type="AlphaFoldDB" id="A0A1H9RQE4"/>
<dbReference type="SUPFAM" id="SSF56300">
    <property type="entry name" value="Metallo-dependent phosphatases"/>
    <property type="match status" value="1"/>
</dbReference>
<dbReference type="Gene3D" id="3.60.21.10">
    <property type="match status" value="1"/>
</dbReference>
<reference evidence="4" key="1">
    <citation type="submission" date="2016-10" db="EMBL/GenBank/DDBJ databases">
        <authorList>
            <person name="Varghese N."/>
            <person name="Submissions S."/>
        </authorList>
    </citation>
    <scope>NUCLEOTIDE SEQUENCE [LARGE SCALE GENOMIC DNA]</scope>
    <source>
        <strain evidence="4">S9</strain>
    </source>
</reference>
<dbReference type="PANTHER" id="PTHR30337">
    <property type="entry name" value="COMPONENT OF ATP-DEPENDENT DSDNA EXONUCLEASE"/>
    <property type="match status" value="1"/>
</dbReference>
<keyword evidence="3" id="KW-0269">Exonuclease</keyword>
<sequence>MIRFIHCADLHLGRSFKTALDMNEKFTEEAVESAYTSFKAIVQEAIKRKTDFIIVSGDIYDQKDRAIRAQWFFKKQAELLKANNIPLFVIHGNHDPVFGNKEMVEMPDNVHIFSTEVSHTVCHTAGGEKAVIYGFSYPQAAYTENPLPFYNKIDDEDAYHIGMLHGQEQGQEGHDPYAPFTLKELVEKSFNYWALGHVHKQQILKKDPAVVYPGNIQGAHRKEEGPKGAMYVELSKQKTHLEFIDTAPVRWENIRVPIDGLRNIDHLTEAINNQIDRLPDHKKYVLVLHITGVGDLHDQLSDKKSREEVVAFLNEEYSSEKTWVDRVKVRSSPPLKKDQWKTQDNLLGDVVRTGDSLKYDGEWTNILSPLTDHRKIRPFIDEITGELEEEIIEKAETLILSALLEEREY</sequence>
<dbReference type="InterPro" id="IPR041796">
    <property type="entry name" value="Mre11_N"/>
</dbReference>
<evidence type="ECO:0000256" key="1">
    <source>
        <dbReference type="ARBA" id="ARBA00022801"/>
    </source>
</evidence>
<dbReference type="CDD" id="cd00840">
    <property type="entry name" value="MPP_Mre11_N"/>
    <property type="match status" value="1"/>
</dbReference>
<accession>A0A1H9RQE4</accession>
<evidence type="ECO:0000313" key="3">
    <source>
        <dbReference type="EMBL" id="SER74109.1"/>
    </source>
</evidence>
<evidence type="ECO:0000313" key="4">
    <source>
        <dbReference type="Proteomes" id="UP000198571"/>
    </source>
</evidence>
<feature type="domain" description="Calcineurin-like phosphoesterase" evidence="2">
    <location>
        <begin position="2"/>
        <end position="200"/>
    </location>
</feature>
<gene>
    <name evidence="3" type="ORF">SAMN05518684_103245</name>
</gene>
<dbReference type="Proteomes" id="UP000198571">
    <property type="component" value="Unassembled WGS sequence"/>
</dbReference>
<keyword evidence="4" id="KW-1185">Reference proteome</keyword>
<dbReference type="EMBL" id="FOGT01000003">
    <property type="protein sequence ID" value="SER74109.1"/>
    <property type="molecule type" value="Genomic_DNA"/>
</dbReference>